<sequence length="137" mass="16034">MFRTTIHPRVSETDALGHINNTTVPVWFESGRHEIFKMFMPNLSFDNWKLVVVNLNIDYVSQIYFGKEVEILTWIKKIGNRSFVVYEELHQNNNLCAKGTATYVNLNLHTQESEPIPELIHGQLEAHMLYENVKEEE</sequence>
<protein>
    <submittedName>
        <fullName evidence="3">Thioesterase</fullName>
    </submittedName>
</protein>
<dbReference type="Proteomes" id="UP000204391">
    <property type="component" value="Chromosome"/>
</dbReference>
<dbReference type="InterPro" id="IPR050563">
    <property type="entry name" value="4-hydroxybenzoyl-CoA_TE"/>
</dbReference>
<dbReference type="SUPFAM" id="SSF54637">
    <property type="entry name" value="Thioesterase/thiol ester dehydrase-isomerase"/>
    <property type="match status" value="1"/>
</dbReference>
<dbReference type="AlphaFoldDB" id="A0A221MGQ1"/>
<dbReference type="PANTHER" id="PTHR31793:SF27">
    <property type="entry name" value="NOVEL THIOESTERASE SUPERFAMILY DOMAIN AND SAPOSIN A-TYPE DOMAIN CONTAINING PROTEIN (0610012H03RIK)"/>
    <property type="match status" value="1"/>
</dbReference>
<dbReference type="PANTHER" id="PTHR31793">
    <property type="entry name" value="4-HYDROXYBENZOYL-COA THIOESTERASE FAMILY MEMBER"/>
    <property type="match status" value="1"/>
</dbReference>
<evidence type="ECO:0000256" key="2">
    <source>
        <dbReference type="ARBA" id="ARBA00022801"/>
    </source>
</evidence>
<organism evidence="3 4">
    <name type="scientific">Virgibacillus necropolis</name>
    <dbReference type="NCBI Taxonomy" id="163877"/>
    <lineage>
        <taxon>Bacteria</taxon>
        <taxon>Bacillati</taxon>
        <taxon>Bacillota</taxon>
        <taxon>Bacilli</taxon>
        <taxon>Bacillales</taxon>
        <taxon>Bacillaceae</taxon>
        <taxon>Virgibacillus</taxon>
    </lineage>
</organism>
<keyword evidence="4" id="KW-1185">Reference proteome</keyword>
<dbReference type="InterPro" id="IPR029069">
    <property type="entry name" value="HotDog_dom_sf"/>
</dbReference>
<proteinExistence type="inferred from homology"/>
<dbReference type="EMBL" id="CP022437">
    <property type="protein sequence ID" value="ASN06827.1"/>
    <property type="molecule type" value="Genomic_DNA"/>
</dbReference>
<dbReference type="KEGG" id="vne:CFK40_18270"/>
<comment type="similarity">
    <text evidence="1">Belongs to the 4-hydroxybenzoyl-CoA thioesterase family.</text>
</comment>
<dbReference type="Pfam" id="PF13279">
    <property type="entry name" value="4HBT_2"/>
    <property type="match status" value="1"/>
</dbReference>
<dbReference type="OrthoDB" id="9799036at2"/>
<keyword evidence="2" id="KW-0378">Hydrolase</keyword>
<evidence type="ECO:0000256" key="1">
    <source>
        <dbReference type="ARBA" id="ARBA00005953"/>
    </source>
</evidence>
<dbReference type="Gene3D" id="3.10.129.10">
    <property type="entry name" value="Hotdog Thioesterase"/>
    <property type="match status" value="1"/>
</dbReference>
<dbReference type="RefSeq" id="WP_089533823.1">
    <property type="nucleotide sequence ID" value="NZ_CP022437.1"/>
</dbReference>
<evidence type="ECO:0000313" key="3">
    <source>
        <dbReference type="EMBL" id="ASN06827.1"/>
    </source>
</evidence>
<dbReference type="GO" id="GO:0047617">
    <property type="term" value="F:fatty acyl-CoA hydrolase activity"/>
    <property type="evidence" value="ECO:0007669"/>
    <property type="project" value="TreeGrafter"/>
</dbReference>
<name>A0A221MGQ1_9BACI</name>
<dbReference type="CDD" id="cd00586">
    <property type="entry name" value="4HBT"/>
    <property type="match status" value="1"/>
</dbReference>
<reference evidence="3 4" key="1">
    <citation type="journal article" date="2003" name="Int. J. Syst. Evol. Microbiol.">
        <title>Virgibacillus carmonensis sp. nov., Virgibacillus necropolis sp. nov. and Virgibacillus picturae sp. nov., three novel species isolated from deteriorated mural paintings, transfer of the species of the genus salibacillus to Virgibacillus, as Virgibacillus marismortui comb. nov. and Virgibacillus salexigens comb. nov., and emended description of the genus Virgibacillus.</title>
        <authorList>
            <person name="Heyrman J."/>
            <person name="Logan N.A."/>
            <person name="Busse H.J."/>
            <person name="Balcaen A."/>
            <person name="Lebbe L."/>
            <person name="Rodriguez-Diaz M."/>
            <person name="Swings J."/>
            <person name="De Vos P."/>
        </authorList>
    </citation>
    <scope>NUCLEOTIDE SEQUENCE [LARGE SCALE GENOMIC DNA]</scope>
    <source>
        <strain evidence="3 4">LMG 19488</strain>
    </source>
</reference>
<gene>
    <name evidence="3" type="ORF">CFK40_18270</name>
</gene>
<evidence type="ECO:0000313" key="4">
    <source>
        <dbReference type="Proteomes" id="UP000204391"/>
    </source>
</evidence>
<accession>A0A221MGQ1</accession>